<name>A0ABW2EK39_9BACI</name>
<evidence type="ECO:0000313" key="3">
    <source>
        <dbReference type="Proteomes" id="UP001596410"/>
    </source>
</evidence>
<evidence type="ECO:0000313" key="2">
    <source>
        <dbReference type="EMBL" id="MFC7062548.1"/>
    </source>
</evidence>
<dbReference type="Proteomes" id="UP001596410">
    <property type="component" value="Unassembled WGS sequence"/>
</dbReference>
<feature type="transmembrane region" description="Helical" evidence="1">
    <location>
        <begin position="57"/>
        <end position="77"/>
    </location>
</feature>
<organism evidence="2 3">
    <name type="scientific">Halobacillus seohaensis</name>
    <dbReference type="NCBI Taxonomy" id="447421"/>
    <lineage>
        <taxon>Bacteria</taxon>
        <taxon>Bacillati</taxon>
        <taxon>Bacillota</taxon>
        <taxon>Bacilli</taxon>
        <taxon>Bacillales</taxon>
        <taxon>Bacillaceae</taxon>
        <taxon>Halobacillus</taxon>
    </lineage>
</organism>
<gene>
    <name evidence="2" type="ORF">ACFQIC_11840</name>
</gene>
<keyword evidence="1" id="KW-1133">Transmembrane helix</keyword>
<keyword evidence="1" id="KW-0472">Membrane</keyword>
<keyword evidence="1" id="KW-0812">Transmembrane</keyword>
<accession>A0ABW2EK39</accession>
<dbReference type="EMBL" id="JBHSZV010000029">
    <property type="protein sequence ID" value="MFC7062548.1"/>
    <property type="molecule type" value="Genomic_DNA"/>
</dbReference>
<comment type="caution">
    <text evidence="2">The sequence shown here is derived from an EMBL/GenBank/DDBJ whole genome shotgun (WGS) entry which is preliminary data.</text>
</comment>
<feature type="transmembrane region" description="Helical" evidence="1">
    <location>
        <begin position="83"/>
        <end position="104"/>
    </location>
</feature>
<keyword evidence="3" id="KW-1185">Reference proteome</keyword>
<proteinExistence type="predicted"/>
<evidence type="ECO:0000256" key="1">
    <source>
        <dbReference type="SAM" id="Phobius"/>
    </source>
</evidence>
<protein>
    <submittedName>
        <fullName evidence="2">Uncharacterized protein</fullName>
    </submittedName>
</protein>
<reference evidence="3" key="1">
    <citation type="journal article" date="2019" name="Int. J. Syst. Evol. Microbiol.">
        <title>The Global Catalogue of Microorganisms (GCM) 10K type strain sequencing project: providing services to taxonomists for standard genome sequencing and annotation.</title>
        <authorList>
            <consortium name="The Broad Institute Genomics Platform"/>
            <consortium name="The Broad Institute Genome Sequencing Center for Infectious Disease"/>
            <person name="Wu L."/>
            <person name="Ma J."/>
        </authorList>
    </citation>
    <scope>NUCLEOTIDE SEQUENCE [LARGE SCALE GENOMIC DNA]</scope>
    <source>
        <strain evidence="3">CGMCC 4.1621</strain>
    </source>
</reference>
<sequence length="151" mass="16853">MHIVSSFSYTTKLELVILKLEGSGILKEQIIAVPLDRKKGKVALFDSMHRSDGESMMDLASVLSLVFMLLGIIYGYLLPIGPIFLAFLGMVFGFLLGFIIKLLYLKKRSPLNQEAQVDVFLTIKCGSDQQHIIENILWEHGALGIGVKQEK</sequence>
<dbReference type="RefSeq" id="WP_204712072.1">
    <property type="nucleotide sequence ID" value="NZ_JBHSZV010000029.1"/>
</dbReference>